<protein>
    <recommendedName>
        <fullName evidence="4">Myoblast determination protein 1 homolog</fullName>
    </recommendedName>
</protein>
<proteinExistence type="predicted"/>
<accession>A0A368F782</accession>
<evidence type="ECO:0000259" key="6">
    <source>
        <dbReference type="PROSITE" id="PS50888"/>
    </source>
</evidence>
<dbReference type="OrthoDB" id="10049614at2759"/>
<comment type="caution">
    <text evidence="7">The sequence shown here is derived from an EMBL/GenBank/DDBJ whole genome shotgun (WGS) entry which is preliminary data.</text>
</comment>
<comment type="subcellular location">
    <subcellularLocation>
        <location evidence="1">Nucleus</location>
    </subcellularLocation>
</comment>
<evidence type="ECO:0000256" key="1">
    <source>
        <dbReference type="ARBA" id="ARBA00004123"/>
    </source>
</evidence>
<dbReference type="Proteomes" id="UP000252519">
    <property type="component" value="Unassembled WGS sequence"/>
</dbReference>
<sequence length="72" mass="8486">METTDPNNPPRRMDRRKAATMRERRRLRKVNEAFEIVKQRTCPNPNQRLPKVRISSCNSMSQIVDVQLAVIH</sequence>
<keyword evidence="3" id="KW-0539">Nucleus</keyword>
<dbReference type="PROSITE" id="PS50888">
    <property type="entry name" value="BHLH"/>
    <property type="match status" value="1"/>
</dbReference>
<dbReference type="EMBL" id="JOJR01009497">
    <property type="protein sequence ID" value="RCN26047.1"/>
    <property type="molecule type" value="Genomic_DNA"/>
</dbReference>
<evidence type="ECO:0000256" key="5">
    <source>
        <dbReference type="SAM" id="MobiDB-lite"/>
    </source>
</evidence>
<name>A0A368F782_ANCCA</name>
<dbReference type="InterPro" id="IPR011598">
    <property type="entry name" value="bHLH_dom"/>
</dbReference>
<dbReference type="GO" id="GO:0007517">
    <property type="term" value="P:muscle organ development"/>
    <property type="evidence" value="ECO:0007669"/>
    <property type="project" value="InterPro"/>
</dbReference>
<evidence type="ECO:0000313" key="7">
    <source>
        <dbReference type="EMBL" id="RCN26047.1"/>
    </source>
</evidence>
<organism evidence="7 8">
    <name type="scientific">Ancylostoma caninum</name>
    <name type="common">Dog hookworm</name>
    <dbReference type="NCBI Taxonomy" id="29170"/>
    <lineage>
        <taxon>Eukaryota</taxon>
        <taxon>Metazoa</taxon>
        <taxon>Ecdysozoa</taxon>
        <taxon>Nematoda</taxon>
        <taxon>Chromadorea</taxon>
        <taxon>Rhabditida</taxon>
        <taxon>Rhabditina</taxon>
        <taxon>Rhabditomorpha</taxon>
        <taxon>Strongyloidea</taxon>
        <taxon>Ancylostomatidae</taxon>
        <taxon>Ancylostomatinae</taxon>
        <taxon>Ancylostoma</taxon>
    </lineage>
</organism>
<dbReference type="InterPro" id="IPR039704">
    <property type="entry name" value="Myogenic_factor"/>
</dbReference>
<evidence type="ECO:0000256" key="3">
    <source>
        <dbReference type="ARBA" id="ARBA00023242"/>
    </source>
</evidence>
<keyword evidence="2 7" id="KW-0238">DNA-binding</keyword>
<evidence type="ECO:0000256" key="4">
    <source>
        <dbReference type="ARBA" id="ARBA00070761"/>
    </source>
</evidence>
<dbReference type="PANTHER" id="PTHR11534:SF9">
    <property type="entry name" value="MYOGENIC-DETERMINATION PROTEIN"/>
    <property type="match status" value="1"/>
</dbReference>
<dbReference type="GO" id="GO:0045663">
    <property type="term" value="P:positive regulation of myoblast differentiation"/>
    <property type="evidence" value="ECO:0007669"/>
    <property type="project" value="TreeGrafter"/>
</dbReference>
<keyword evidence="8" id="KW-1185">Reference proteome</keyword>
<dbReference type="AlphaFoldDB" id="A0A368F782"/>
<dbReference type="InterPro" id="IPR036638">
    <property type="entry name" value="HLH_DNA-bd_sf"/>
</dbReference>
<dbReference type="Gene3D" id="4.10.280.10">
    <property type="entry name" value="Helix-loop-helix DNA-binding domain"/>
    <property type="match status" value="1"/>
</dbReference>
<evidence type="ECO:0000313" key="8">
    <source>
        <dbReference type="Proteomes" id="UP000252519"/>
    </source>
</evidence>
<feature type="region of interest" description="Disordered" evidence="5">
    <location>
        <begin position="1"/>
        <end position="22"/>
    </location>
</feature>
<dbReference type="SUPFAM" id="SSF47459">
    <property type="entry name" value="HLH, helix-loop-helix DNA-binding domain"/>
    <property type="match status" value="1"/>
</dbReference>
<dbReference type="GO" id="GO:0005634">
    <property type="term" value="C:nucleus"/>
    <property type="evidence" value="ECO:0007669"/>
    <property type="project" value="UniProtKB-SubCell"/>
</dbReference>
<gene>
    <name evidence="7" type="ORF">ANCCAN_28233</name>
</gene>
<feature type="domain" description="BHLH" evidence="6">
    <location>
        <begin position="14"/>
        <end position="72"/>
    </location>
</feature>
<dbReference type="GO" id="GO:0000981">
    <property type="term" value="F:DNA-binding transcription factor activity, RNA polymerase II-specific"/>
    <property type="evidence" value="ECO:0007669"/>
    <property type="project" value="TreeGrafter"/>
</dbReference>
<reference evidence="7 8" key="1">
    <citation type="submission" date="2014-10" db="EMBL/GenBank/DDBJ databases">
        <title>Draft genome of the hookworm Ancylostoma caninum.</title>
        <authorList>
            <person name="Mitreva M."/>
        </authorList>
    </citation>
    <scope>NUCLEOTIDE SEQUENCE [LARGE SCALE GENOMIC DNA]</scope>
    <source>
        <strain evidence="7 8">Baltimore</strain>
    </source>
</reference>
<dbReference type="PANTHER" id="PTHR11534">
    <property type="entry name" value="MYOGENIC FACTOR"/>
    <property type="match status" value="1"/>
</dbReference>
<dbReference type="Pfam" id="PF00010">
    <property type="entry name" value="HLH"/>
    <property type="match status" value="1"/>
</dbReference>
<dbReference type="FunFam" id="4.10.280.10:FF:000005">
    <property type="entry name" value="Myogenic factor"/>
    <property type="match status" value="1"/>
</dbReference>
<dbReference type="STRING" id="29170.A0A368F782"/>
<dbReference type="GO" id="GO:0046983">
    <property type="term" value="F:protein dimerization activity"/>
    <property type="evidence" value="ECO:0007669"/>
    <property type="project" value="InterPro"/>
</dbReference>
<evidence type="ECO:0000256" key="2">
    <source>
        <dbReference type="ARBA" id="ARBA00023125"/>
    </source>
</evidence>
<dbReference type="GO" id="GO:0000978">
    <property type="term" value="F:RNA polymerase II cis-regulatory region sequence-specific DNA binding"/>
    <property type="evidence" value="ECO:0007669"/>
    <property type="project" value="TreeGrafter"/>
</dbReference>